<protein>
    <submittedName>
        <fullName evidence="1">Uncharacterized protein</fullName>
    </submittedName>
</protein>
<dbReference type="EMBL" id="KB456261">
    <property type="protein sequence ID" value="EMF15823.1"/>
    <property type="molecule type" value="Genomic_DNA"/>
</dbReference>
<evidence type="ECO:0000313" key="2">
    <source>
        <dbReference type="Proteomes" id="UP000016931"/>
    </source>
</evidence>
<dbReference type="AlphaFoldDB" id="M3CQ30"/>
<dbReference type="RefSeq" id="XP_016763944.1">
    <property type="nucleotide sequence ID" value="XM_016907569.1"/>
</dbReference>
<evidence type="ECO:0000313" key="1">
    <source>
        <dbReference type="EMBL" id="EMF15823.1"/>
    </source>
</evidence>
<dbReference type="Proteomes" id="UP000016931">
    <property type="component" value="Unassembled WGS sequence"/>
</dbReference>
<dbReference type="eggNOG" id="ENOG502R95N">
    <property type="taxonomic scope" value="Eukaryota"/>
</dbReference>
<dbReference type="OMA" id="SHDIYET"/>
<reference evidence="1 2" key="1">
    <citation type="journal article" date="2012" name="PLoS Pathog.">
        <title>Diverse lifestyles and strategies of plant pathogenesis encoded in the genomes of eighteen Dothideomycetes fungi.</title>
        <authorList>
            <person name="Ohm R.A."/>
            <person name="Feau N."/>
            <person name="Henrissat B."/>
            <person name="Schoch C.L."/>
            <person name="Horwitz B.A."/>
            <person name="Barry K.W."/>
            <person name="Condon B.J."/>
            <person name="Copeland A.C."/>
            <person name="Dhillon B."/>
            <person name="Glaser F."/>
            <person name="Hesse C.N."/>
            <person name="Kosti I."/>
            <person name="LaButti K."/>
            <person name="Lindquist E.A."/>
            <person name="Lucas S."/>
            <person name="Salamov A.A."/>
            <person name="Bradshaw R.E."/>
            <person name="Ciuffetti L."/>
            <person name="Hamelin R.C."/>
            <person name="Kema G.H.J."/>
            <person name="Lawrence C."/>
            <person name="Scott J.A."/>
            <person name="Spatafora J.W."/>
            <person name="Turgeon B.G."/>
            <person name="de Wit P.J.G.M."/>
            <person name="Zhong S."/>
            <person name="Goodwin S.B."/>
            <person name="Grigoriev I.V."/>
        </authorList>
    </citation>
    <scope>NUCLEOTIDE SEQUENCE [LARGE SCALE GENOMIC DNA]</scope>
    <source>
        <strain evidence="1 2">SO2202</strain>
    </source>
</reference>
<name>M3CQ30_SPHMS</name>
<sequence>MSQVMTPLAWPTQARTVTRQQKHTSLLTTPVPTCASTEWKYEYYKITWMFRELIASEPLSGPQKWKQDLLAEALRVLHSIQDSSESPAAASRQDHSKWCDVMVRRIIAESLWETGGTVSFYDCCEQMRTGRSKAAAARLASQARQSWTTITGTDLSTEFSLAA</sequence>
<proteinExistence type="predicted"/>
<keyword evidence="2" id="KW-1185">Reference proteome</keyword>
<gene>
    <name evidence="1" type="ORF">SEPMUDRAFT_154550</name>
</gene>
<dbReference type="GeneID" id="27904706"/>
<accession>M3CQ30</accession>
<dbReference type="OrthoDB" id="3628283at2759"/>
<organism evidence="1 2">
    <name type="scientific">Sphaerulina musiva (strain SO2202)</name>
    <name type="common">Poplar stem canker fungus</name>
    <name type="synonym">Septoria musiva</name>
    <dbReference type="NCBI Taxonomy" id="692275"/>
    <lineage>
        <taxon>Eukaryota</taxon>
        <taxon>Fungi</taxon>
        <taxon>Dikarya</taxon>
        <taxon>Ascomycota</taxon>
        <taxon>Pezizomycotina</taxon>
        <taxon>Dothideomycetes</taxon>
        <taxon>Dothideomycetidae</taxon>
        <taxon>Mycosphaerellales</taxon>
        <taxon>Mycosphaerellaceae</taxon>
        <taxon>Sphaerulina</taxon>
    </lineage>
</organism>
<dbReference type="HOGENOM" id="CLU_1628102_0_0_1"/>